<keyword evidence="4" id="KW-0949">S-adenosyl-L-methionine</keyword>
<dbReference type="InterPro" id="IPR029063">
    <property type="entry name" value="SAM-dependent_MTases_sf"/>
</dbReference>
<keyword evidence="3 8" id="KW-0808">Transferase</keyword>
<dbReference type="AlphaFoldDB" id="A0A833H2M9"/>
<evidence type="ECO:0000256" key="4">
    <source>
        <dbReference type="ARBA" id="ARBA00022691"/>
    </source>
</evidence>
<evidence type="ECO:0000256" key="6">
    <source>
        <dbReference type="PIRSR" id="PIRSR003085-1"/>
    </source>
</evidence>
<dbReference type="Proteomes" id="UP000460298">
    <property type="component" value="Unassembled WGS sequence"/>
</dbReference>
<dbReference type="Pfam" id="PF02353">
    <property type="entry name" value="CMAS"/>
    <property type="match status" value="1"/>
</dbReference>
<dbReference type="GO" id="GO:0008168">
    <property type="term" value="F:methyltransferase activity"/>
    <property type="evidence" value="ECO:0007669"/>
    <property type="project" value="UniProtKB-KW"/>
</dbReference>
<sequence length="447" mass="51287">MKRANTTILERKTTERTPIMGSTRTETRSSASPEPTSPRGIFERVFVSALARNHIGALHVFKEDGTGFVFGDSGDTVPAIIHVKDRRFFAHVVLFGEIGFGEAFMLDYFDSPDLYRALEWFVQNSRSTPTLSAATVQHLLVGALGFYNRILHLLRPNNETTAKKNIAEHYDIGNALYKEMLDPTMAYSAAIYQSIDSAENLEQAQVRKFERICEKLNLRPGLHLLEIGSGWGGFAIHAARQHGVKVTTVTISEEQFALAKERIEREGLSHLIEIRLQDFRRIEGRFDRIVSIEMAEALGRRFFDVYFRKIASLLSEDGLAVLQYINYPESRYERYANSSDFIQKHIFPGGLLLSHREVLNSLHRTTDLCLYDLESFGLSYARSLQQWRLNFNASLDRIRTLGYDETFVRKWEYYLTSCEVAFTERYINVCQILLSRPQNRELPDTAK</sequence>
<evidence type="ECO:0000313" key="8">
    <source>
        <dbReference type="EMBL" id="KAB2933350.1"/>
    </source>
</evidence>
<feature type="compositionally biased region" description="Polar residues" evidence="7">
    <location>
        <begin position="20"/>
        <end position="34"/>
    </location>
</feature>
<proteinExistence type="inferred from homology"/>
<dbReference type="InterPro" id="IPR003333">
    <property type="entry name" value="CMAS"/>
</dbReference>
<feature type="region of interest" description="Disordered" evidence="7">
    <location>
        <begin position="1"/>
        <end position="37"/>
    </location>
</feature>
<dbReference type="GO" id="GO:0008610">
    <property type="term" value="P:lipid biosynthetic process"/>
    <property type="evidence" value="ECO:0007669"/>
    <property type="project" value="InterPro"/>
</dbReference>
<comment type="similarity">
    <text evidence="1">Belongs to the CFA/CMAS family.</text>
</comment>
<feature type="active site" evidence="6">
    <location>
        <position position="418"/>
    </location>
</feature>
<evidence type="ECO:0000256" key="3">
    <source>
        <dbReference type="ARBA" id="ARBA00022679"/>
    </source>
</evidence>
<organism evidence="8 9">
    <name type="scientific">Leptonema illini</name>
    <dbReference type="NCBI Taxonomy" id="183"/>
    <lineage>
        <taxon>Bacteria</taxon>
        <taxon>Pseudomonadati</taxon>
        <taxon>Spirochaetota</taxon>
        <taxon>Spirochaetia</taxon>
        <taxon>Leptospirales</taxon>
        <taxon>Leptospiraceae</taxon>
        <taxon>Leptonema</taxon>
    </lineage>
</organism>
<keyword evidence="5" id="KW-0443">Lipid metabolism</keyword>
<reference evidence="8 9" key="1">
    <citation type="submission" date="2019-10" db="EMBL/GenBank/DDBJ databases">
        <title>Extracellular Electron Transfer in a Candidatus Methanoperedens spp. Enrichment Culture.</title>
        <authorList>
            <person name="Berger S."/>
            <person name="Rangel Shaw D."/>
            <person name="Berben T."/>
            <person name="In 'T Zandt M."/>
            <person name="Frank J."/>
            <person name="Reimann J."/>
            <person name="Jetten M.S.M."/>
            <person name="Welte C.U."/>
        </authorList>
    </citation>
    <scope>NUCLEOTIDE SEQUENCE [LARGE SCALE GENOMIC DNA]</scope>
    <source>
        <strain evidence="8">SB12</strain>
    </source>
</reference>
<keyword evidence="2 8" id="KW-0489">Methyltransferase</keyword>
<dbReference type="InterPro" id="IPR050723">
    <property type="entry name" value="CFA/CMAS"/>
</dbReference>
<evidence type="ECO:0000256" key="7">
    <source>
        <dbReference type="SAM" id="MobiDB-lite"/>
    </source>
</evidence>
<dbReference type="PANTHER" id="PTHR43667">
    <property type="entry name" value="CYCLOPROPANE-FATTY-ACYL-PHOSPHOLIPID SYNTHASE"/>
    <property type="match status" value="1"/>
</dbReference>
<evidence type="ECO:0000256" key="1">
    <source>
        <dbReference type="ARBA" id="ARBA00010815"/>
    </source>
</evidence>
<name>A0A833H2M9_9LEPT</name>
<dbReference type="GO" id="GO:0032259">
    <property type="term" value="P:methylation"/>
    <property type="evidence" value="ECO:0007669"/>
    <property type="project" value="UniProtKB-KW"/>
</dbReference>
<evidence type="ECO:0000256" key="2">
    <source>
        <dbReference type="ARBA" id="ARBA00022603"/>
    </source>
</evidence>
<dbReference type="PIRSF" id="PIRSF003085">
    <property type="entry name" value="CMAS"/>
    <property type="match status" value="1"/>
</dbReference>
<protein>
    <submittedName>
        <fullName evidence="8">Class I SAM-dependent methyltransferase</fullName>
    </submittedName>
</protein>
<dbReference type="EMBL" id="WBUI01000006">
    <property type="protein sequence ID" value="KAB2933350.1"/>
    <property type="molecule type" value="Genomic_DNA"/>
</dbReference>
<dbReference type="Gene3D" id="3.40.50.150">
    <property type="entry name" value="Vaccinia Virus protein VP39"/>
    <property type="match status" value="1"/>
</dbReference>
<evidence type="ECO:0000313" key="9">
    <source>
        <dbReference type="Proteomes" id="UP000460298"/>
    </source>
</evidence>
<evidence type="ECO:0000256" key="5">
    <source>
        <dbReference type="ARBA" id="ARBA00023098"/>
    </source>
</evidence>
<accession>A0A833H2M9</accession>
<dbReference type="PANTHER" id="PTHR43667:SF2">
    <property type="entry name" value="FATTY ACID C-METHYL TRANSFERASE"/>
    <property type="match status" value="1"/>
</dbReference>
<comment type="caution">
    <text evidence="8">The sequence shown here is derived from an EMBL/GenBank/DDBJ whole genome shotgun (WGS) entry which is preliminary data.</text>
</comment>
<gene>
    <name evidence="8" type="ORF">F9K24_08350</name>
</gene>
<dbReference type="SUPFAM" id="SSF53335">
    <property type="entry name" value="S-adenosyl-L-methionine-dependent methyltransferases"/>
    <property type="match status" value="1"/>
</dbReference>
<dbReference type="CDD" id="cd02440">
    <property type="entry name" value="AdoMet_MTases"/>
    <property type="match status" value="1"/>
</dbReference>